<gene>
    <name evidence="2" type="ORF">VP01_92g5</name>
</gene>
<protein>
    <submittedName>
        <fullName evidence="2">Putative signal peptide protein</fullName>
    </submittedName>
</protein>
<evidence type="ECO:0000256" key="1">
    <source>
        <dbReference type="SAM" id="Phobius"/>
    </source>
</evidence>
<dbReference type="Proteomes" id="UP000037035">
    <property type="component" value="Unassembled WGS sequence"/>
</dbReference>
<feature type="transmembrane region" description="Helical" evidence="1">
    <location>
        <begin position="188"/>
        <end position="207"/>
    </location>
</feature>
<evidence type="ECO:0000313" key="3">
    <source>
        <dbReference type="Proteomes" id="UP000037035"/>
    </source>
</evidence>
<keyword evidence="3" id="KW-1185">Reference proteome</keyword>
<organism evidence="2 3">
    <name type="scientific">Puccinia sorghi</name>
    <dbReference type="NCBI Taxonomy" id="27349"/>
    <lineage>
        <taxon>Eukaryota</taxon>
        <taxon>Fungi</taxon>
        <taxon>Dikarya</taxon>
        <taxon>Basidiomycota</taxon>
        <taxon>Pucciniomycotina</taxon>
        <taxon>Pucciniomycetes</taxon>
        <taxon>Pucciniales</taxon>
        <taxon>Pucciniaceae</taxon>
        <taxon>Puccinia</taxon>
    </lineage>
</organism>
<sequence>MVMNALLFWDLYKQAQAVSAIVGILAQVRANSVMIAYSSSSILRRSCCEATSIALFKSVNIGQYFLKNIKIAFSVAYQWYYEEIWGGRELDLGVQNCPIFIPSWVLLLTSQTFHHSLLSFFNQLLSLHFLAVTFPCLSKCFHITFLDKPTITSRIFLKKQPDVLPGKLCDSCLMTYVLSSNDHNSYQLWSPFYELQLILFCDFMIVLRIWIKDLLVSLYQFLNLSVLDLKIYNTEMTLPNDKGFFTAWLPTTLVTVQFMILLQFESWQNRCNLGFGESVANVEGQTNSLCKSLLSSSSSSEDATATLPQTCKHLPKAGILSPKCTAVHIGENADSQPSEKHSARHHNMLEIIKLTSLLGDSSKHCDCIIAKGFFYILQPSYQRVVFTKIRLNLCTNNNQHQITGISSVCDQVTTKHLHASACKTSLVFVILSLLILMIAFLLESTVQFLKLLLTRVTLSSSVYLKDNDVSWVETQGVWDCKFTSELYLFCLQLSWCWPRPKCGNIVFYYFMMERKKKTMVLNGNMSVSLNWDSPRGLGLEPSFSNLQNAENTLINMICRLPKKKKTSHKINKLLILLHDKKKHNHPDSRKKKNDCIAKLFKTCTKSLFLCFPYIVCFTIKTSKRMTTNKSQESQKYCLPFLVRRGEEKENALKMKTSQLHNDLHSMTKLADNSHLHLSTVSFCLWLLSSAYITPPRWFERQPHRTTICCLMSSAEIVHTSLPPSKKKTLKKTLKKKKTLSFGSLRIYLQQKKKPTQKRRMTMMRIEKTREKKRHFHRKKQTD</sequence>
<name>A0A0L6U941_9BASI</name>
<feature type="transmembrane region" description="Helical" evidence="1">
    <location>
        <begin position="425"/>
        <end position="442"/>
    </location>
</feature>
<proteinExistence type="predicted"/>
<dbReference type="EMBL" id="LAVV01014938">
    <property type="protein sequence ID" value="KNZ44300.1"/>
    <property type="molecule type" value="Genomic_DNA"/>
</dbReference>
<keyword evidence="1" id="KW-1133">Transmembrane helix</keyword>
<keyword evidence="1" id="KW-0472">Membrane</keyword>
<comment type="caution">
    <text evidence="2">The sequence shown here is derived from an EMBL/GenBank/DDBJ whole genome shotgun (WGS) entry which is preliminary data.</text>
</comment>
<keyword evidence="1" id="KW-0812">Transmembrane</keyword>
<dbReference type="AlphaFoldDB" id="A0A0L6U941"/>
<accession>A0A0L6U941</accession>
<evidence type="ECO:0000313" key="2">
    <source>
        <dbReference type="EMBL" id="KNZ44300.1"/>
    </source>
</evidence>
<reference evidence="2 3" key="1">
    <citation type="submission" date="2015-08" db="EMBL/GenBank/DDBJ databases">
        <title>Next Generation Sequencing and Analysis of the Genome of Puccinia sorghi L Schw, the Causal Agent of Maize Common Rust.</title>
        <authorList>
            <person name="Rochi L."/>
            <person name="Burguener G."/>
            <person name="Darino M."/>
            <person name="Turjanski A."/>
            <person name="Kreff E."/>
            <person name="Dieguez M.J."/>
            <person name="Sacco F."/>
        </authorList>
    </citation>
    <scope>NUCLEOTIDE SEQUENCE [LARGE SCALE GENOMIC DNA]</scope>
    <source>
        <strain evidence="2 3">RO10H11247</strain>
    </source>
</reference>
<feature type="transmembrane region" description="Helical" evidence="1">
    <location>
        <begin position="244"/>
        <end position="262"/>
    </location>
</feature>
<dbReference type="VEuPathDB" id="FungiDB:VP01_92g5"/>